<sequence>MHIFVEFSTKSSGNEAYPQIDVHAHYDYVIKEGEKEYHITRRNIMRDLREMFEIHDALKQCGYGYMEYKSLSSAHNTIKTKEKNQLEHILKNDGYHYDADGKYKKHIPEGQITFQIIEQHFFSHTVCVYAIGEKHDLSREKAIQESDRIMESLAIYASKIELFIKEKESLLKSLLLIKSERDNLNKKTQEKIALIKAKEALIIKEQNWKKKKNLINEKRKIEKKLINNKKLADQKHTEYLEVKKQSVRLKNKIKKLKLY</sequence>
<evidence type="ECO:0000313" key="1">
    <source>
        <dbReference type="EMBL" id="GAG86759.1"/>
    </source>
</evidence>
<dbReference type="AlphaFoldDB" id="X1AUT8"/>
<gene>
    <name evidence="1" type="ORF">S01H4_22346</name>
</gene>
<organism evidence="1">
    <name type="scientific">marine sediment metagenome</name>
    <dbReference type="NCBI Taxonomy" id="412755"/>
    <lineage>
        <taxon>unclassified sequences</taxon>
        <taxon>metagenomes</taxon>
        <taxon>ecological metagenomes</taxon>
    </lineage>
</organism>
<comment type="caution">
    <text evidence="1">The sequence shown here is derived from an EMBL/GenBank/DDBJ whole genome shotgun (WGS) entry which is preliminary data.</text>
</comment>
<dbReference type="EMBL" id="BART01010229">
    <property type="protein sequence ID" value="GAG86759.1"/>
    <property type="molecule type" value="Genomic_DNA"/>
</dbReference>
<protein>
    <submittedName>
        <fullName evidence="1">Uncharacterized protein</fullName>
    </submittedName>
</protein>
<accession>X1AUT8</accession>
<proteinExistence type="predicted"/>
<name>X1AUT8_9ZZZZ</name>
<reference evidence="1" key="1">
    <citation type="journal article" date="2014" name="Front. Microbiol.">
        <title>High frequency of phylogenetically diverse reductive dehalogenase-homologous genes in deep subseafloor sedimentary metagenomes.</title>
        <authorList>
            <person name="Kawai M."/>
            <person name="Futagami T."/>
            <person name="Toyoda A."/>
            <person name="Takaki Y."/>
            <person name="Nishi S."/>
            <person name="Hori S."/>
            <person name="Arai W."/>
            <person name="Tsubouchi T."/>
            <person name="Morono Y."/>
            <person name="Uchiyama I."/>
            <person name="Ito T."/>
            <person name="Fujiyama A."/>
            <person name="Inagaki F."/>
            <person name="Takami H."/>
        </authorList>
    </citation>
    <scope>NUCLEOTIDE SEQUENCE</scope>
    <source>
        <strain evidence="1">Expedition CK06-06</strain>
    </source>
</reference>